<dbReference type="GO" id="GO:0003677">
    <property type="term" value="F:DNA binding"/>
    <property type="evidence" value="ECO:0007669"/>
    <property type="project" value="InterPro"/>
</dbReference>
<organism evidence="7 8">
    <name type="scientific">Virgisporangium aliadipatigenens</name>
    <dbReference type="NCBI Taxonomy" id="741659"/>
    <lineage>
        <taxon>Bacteria</taxon>
        <taxon>Bacillati</taxon>
        <taxon>Actinomycetota</taxon>
        <taxon>Actinomycetes</taxon>
        <taxon>Micromonosporales</taxon>
        <taxon>Micromonosporaceae</taxon>
        <taxon>Virgisporangium</taxon>
    </lineage>
</organism>
<proteinExistence type="inferred from homology"/>
<dbReference type="InterPro" id="IPR013324">
    <property type="entry name" value="RNA_pol_sigma_r3/r4-like"/>
</dbReference>
<dbReference type="PANTHER" id="PTHR43133">
    <property type="entry name" value="RNA POLYMERASE ECF-TYPE SIGMA FACTO"/>
    <property type="match status" value="1"/>
</dbReference>
<feature type="domain" description="RNA polymerase sigma-70 region 2" evidence="5">
    <location>
        <begin position="28"/>
        <end position="93"/>
    </location>
</feature>
<keyword evidence="3" id="KW-0731">Sigma factor</keyword>
<dbReference type="Pfam" id="PF08281">
    <property type="entry name" value="Sigma70_r4_2"/>
    <property type="match status" value="1"/>
</dbReference>
<keyword evidence="8" id="KW-1185">Reference proteome</keyword>
<dbReference type="GO" id="GO:0000428">
    <property type="term" value="C:DNA-directed RNA polymerase complex"/>
    <property type="evidence" value="ECO:0007669"/>
    <property type="project" value="UniProtKB-KW"/>
</dbReference>
<keyword evidence="7" id="KW-0240">DNA-directed RNA polymerase</keyword>
<dbReference type="RefSeq" id="WP_203904627.1">
    <property type="nucleotide sequence ID" value="NZ_BOPF01000045.1"/>
</dbReference>
<dbReference type="GO" id="GO:0016987">
    <property type="term" value="F:sigma factor activity"/>
    <property type="evidence" value="ECO:0007669"/>
    <property type="project" value="UniProtKB-KW"/>
</dbReference>
<name>A0A8J3YWS9_9ACTN</name>
<protein>
    <submittedName>
        <fullName evidence="7">DNA-directed RNA polymerase sigma-70 factor</fullName>
    </submittedName>
</protein>
<dbReference type="EMBL" id="BOPF01000045">
    <property type="protein sequence ID" value="GIJ51215.1"/>
    <property type="molecule type" value="Genomic_DNA"/>
</dbReference>
<dbReference type="PANTHER" id="PTHR43133:SF62">
    <property type="entry name" value="RNA POLYMERASE SIGMA FACTOR SIGZ"/>
    <property type="match status" value="1"/>
</dbReference>
<evidence type="ECO:0000256" key="2">
    <source>
        <dbReference type="ARBA" id="ARBA00023015"/>
    </source>
</evidence>
<reference evidence="7" key="1">
    <citation type="submission" date="2021-01" db="EMBL/GenBank/DDBJ databases">
        <title>Whole genome shotgun sequence of Virgisporangium aliadipatigenens NBRC 105644.</title>
        <authorList>
            <person name="Komaki H."/>
            <person name="Tamura T."/>
        </authorList>
    </citation>
    <scope>NUCLEOTIDE SEQUENCE</scope>
    <source>
        <strain evidence="7">NBRC 105644</strain>
    </source>
</reference>
<dbReference type="SUPFAM" id="SSF88946">
    <property type="entry name" value="Sigma2 domain of RNA polymerase sigma factors"/>
    <property type="match status" value="1"/>
</dbReference>
<dbReference type="InterPro" id="IPR013249">
    <property type="entry name" value="RNA_pol_sigma70_r4_t2"/>
</dbReference>
<dbReference type="NCBIfam" id="TIGR02937">
    <property type="entry name" value="sigma70-ECF"/>
    <property type="match status" value="1"/>
</dbReference>
<dbReference type="InterPro" id="IPR039425">
    <property type="entry name" value="RNA_pol_sigma-70-like"/>
</dbReference>
<dbReference type="InterPro" id="IPR014284">
    <property type="entry name" value="RNA_pol_sigma-70_dom"/>
</dbReference>
<accession>A0A8J3YWS9</accession>
<comment type="similarity">
    <text evidence="1">Belongs to the sigma-70 factor family. ECF subfamily.</text>
</comment>
<dbReference type="InterPro" id="IPR013325">
    <property type="entry name" value="RNA_pol_sigma_r2"/>
</dbReference>
<evidence type="ECO:0000256" key="1">
    <source>
        <dbReference type="ARBA" id="ARBA00010641"/>
    </source>
</evidence>
<evidence type="ECO:0000256" key="3">
    <source>
        <dbReference type="ARBA" id="ARBA00023082"/>
    </source>
</evidence>
<dbReference type="Pfam" id="PF04542">
    <property type="entry name" value="Sigma70_r2"/>
    <property type="match status" value="1"/>
</dbReference>
<sequence length="204" mass="22410">MANPTRDTDGRLREGLMAGNEHALAEAYDGHATAVYGLALRITNDHGVAEDIVQDVFLDLWQRPERYDPDAASMRGWLCMIGRRRAIDWLRRQVTRDKYALILAGGPPTVATVEEDVIAATVLKVVRSAVHDLPTPHREAIALAYYYGLTYREVAQRLQIPEGTAKSRLRSGLRRIADRLSAAGFGAQAAGFGTRVETSQLPGG</sequence>
<dbReference type="InterPro" id="IPR036388">
    <property type="entry name" value="WH-like_DNA-bd_sf"/>
</dbReference>
<gene>
    <name evidence="7" type="ORF">Val02_81010</name>
</gene>
<dbReference type="CDD" id="cd06171">
    <property type="entry name" value="Sigma70_r4"/>
    <property type="match status" value="1"/>
</dbReference>
<dbReference type="Gene3D" id="1.10.1740.10">
    <property type="match status" value="1"/>
</dbReference>
<dbReference type="AlphaFoldDB" id="A0A8J3YWS9"/>
<dbReference type="Gene3D" id="1.10.10.10">
    <property type="entry name" value="Winged helix-like DNA-binding domain superfamily/Winged helix DNA-binding domain"/>
    <property type="match status" value="1"/>
</dbReference>
<evidence type="ECO:0000259" key="6">
    <source>
        <dbReference type="Pfam" id="PF08281"/>
    </source>
</evidence>
<evidence type="ECO:0000259" key="5">
    <source>
        <dbReference type="Pfam" id="PF04542"/>
    </source>
</evidence>
<comment type="caution">
    <text evidence="7">The sequence shown here is derived from an EMBL/GenBank/DDBJ whole genome shotgun (WGS) entry which is preliminary data.</text>
</comment>
<evidence type="ECO:0000313" key="7">
    <source>
        <dbReference type="EMBL" id="GIJ51215.1"/>
    </source>
</evidence>
<dbReference type="Proteomes" id="UP000619260">
    <property type="component" value="Unassembled WGS sequence"/>
</dbReference>
<dbReference type="InterPro" id="IPR007627">
    <property type="entry name" value="RNA_pol_sigma70_r2"/>
</dbReference>
<keyword evidence="4" id="KW-0804">Transcription</keyword>
<feature type="domain" description="RNA polymerase sigma factor 70 region 4 type 2" evidence="6">
    <location>
        <begin position="126"/>
        <end position="175"/>
    </location>
</feature>
<evidence type="ECO:0000256" key="4">
    <source>
        <dbReference type="ARBA" id="ARBA00023163"/>
    </source>
</evidence>
<keyword evidence="2" id="KW-0805">Transcription regulation</keyword>
<dbReference type="GO" id="GO:0006352">
    <property type="term" value="P:DNA-templated transcription initiation"/>
    <property type="evidence" value="ECO:0007669"/>
    <property type="project" value="InterPro"/>
</dbReference>
<dbReference type="SUPFAM" id="SSF88659">
    <property type="entry name" value="Sigma3 and sigma4 domains of RNA polymerase sigma factors"/>
    <property type="match status" value="1"/>
</dbReference>
<evidence type="ECO:0000313" key="8">
    <source>
        <dbReference type="Proteomes" id="UP000619260"/>
    </source>
</evidence>